<dbReference type="Pfam" id="PF03466">
    <property type="entry name" value="LysR_substrate"/>
    <property type="match status" value="1"/>
</dbReference>
<evidence type="ECO:0000256" key="4">
    <source>
        <dbReference type="ARBA" id="ARBA00023163"/>
    </source>
</evidence>
<accession>A0A6L6J9I7</accession>
<protein>
    <submittedName>
        <fullName evidence="6">LysR family transcriptional regulator</fullName>
    </submittedName>
</protein>
<dbReference type="Proteomes" id="UP000478183">
    <property type="component" value="Unassembled WGS sequence"/>
</dbReference>
<comment type="similarity">
    <text evidence="1">Belongs to the LysR transcriptional regulatory family.</text>
</comment>
<dbReference type="GO" id="GO:0003677">
    <property type="term" value="F:DNA binding"/>
    <property type="evidence" value="ECO:0007669"/>
    <property type="project" value="UniProtKB-KW"/>
</dbReference>
<name>A0A6L6J9I7_9RHOB</name>
<comment type="caution">
    <text evidence="6">The sequence shown here is derived from an EMBL/GenBank/DDBJ whole genome shotgun (WGS) entry which is preliminary data.</text>
</comment>
<keyword evidence="2" id="KW-0805">Transcription regulation</keyword>
<organism evidence="6 7">
    <name type="scientific">Paracoccus aestuariivivens</name>
    <dbReference type="NCBI Taxonomy" id="1820333"/>
    <lineage>
        <taxon>Bacteria</taxon>
        <taxon>Pseudomonadati</taxon>
        <taxon>Pseudomonadota</taxon>
        <taxon>Alphaproteobacteria</taxon>
        <taxon>Rhodobacterales</taxon>
        <taxon>Paracoccaceae</taxon>
        <taxon>Paracoccus</taxon>
    </lineage>
</organism>
<dbReference type="Pfam" id="PF00126">
    <property type="entry name" value="HTH_1"/>
    <property type="match status" value="1"/>
</dbReference>
<evidence type="ECO:0000256" key="1">
    <source>
        <dbReference type="ARBA" id="ARBA00009437"/>
    </source>
</evidence>
<dbReference type="InterPro" id="IPR037402">
    <property type="entry name" value="YidZ_PBP2"/>
</dbReference>
<dbReference type="InterPro" id="IPR036388">
    <property type="entry name" value="WH-like_DNA-bd_sf"/>
</dbReference>
<keyword evidence="4" id="KW-0804">Transcription</keyword>
<dbReference type="SUPFAM" id="SSF46785">
    <property type="entry name" value="Winged helix' DNA-binding domain"/>
    <property type="match status" value="1"/>
</dbReference>
<dbReference type="SUPFAM" id="SSF53850">
    <property type="entry name" value="Periplasmic binding protein-like II"/>
    <property type="match status" value="1"/>
</dbReference>
<evidence type="ECO:0000313" key="7">
    <source>
        <dbReference type="Proteomes" id="UP000478183"/>
    </source>
</evidence>
<dbReference type="PANTHER" id="PTHR30118">
    <property type="entry name" value="HTH-TYPE TRANSCRIPTIONAL REGULATOR LEUO-RELATED"/>
    <property type="match status" value="1"/>
</dbReference>
<evidence type="ECO:0000256" key="2">
    <source>
        <dbReference type="ARBA" id="ARBA00023015"/>
    </source>
</evidence>
<dbReference type="OrthoDB" id="9811588at2"/>
<dbReference type="RefSeq" id="WP_155094137.1">
    <property type="nucleotide sequence ID" value="NZ_WMIE01000001.1"/>
</dbReference>
<dbReference type="InterPro" id="IPR005119">
    <property type="entry name" value="LysR_subst-bd"/>
</dbReference>
<keyword evidence="3" id="KW-0238">DNA-binding</keyword>
<feature type="domain" description="HTH lysR-type" evidence="5">
    <location>
        <begin position="6"/>
        <end position="63"/>
    </location>
</feature>
<dbReference type="EMBL" id="WMIE01000001">
    <property type="protein sequence ID" value="MTH76794.1"/>
    <property type="molecule type" value="Genomic_DNA"/>
</dbReference>
<evidence type="ECO:0000259" key="5">
    <source>
        <dbReference type="PROSITE" id="PS50931"/>
    </source>
</evidence>
<reference evidence="6 7" key="1">
    <citation type="submission" date="2019-11" db="EMBL/GenBank/DDBJ databases">
        <authorList>
            <person name="Dong K."/>
        </authorList>
    </citation>
    <scope>NUCLEOTIDE SEQUENCE [LARGE SCALE GENOMIC DNA]</scope>
    <source>
        <strain evidence="6 7">NBRC 111993</strain>
    </source>
</reference>
<keyword evidence="7" id="KW-1185">Reference proteome</keyword>
<sequence>MDFQPRDLGLLVSLEVLLRERSVTLAARRLGISQPAMSAQLARLRGLLNDDLLVGNAHGMALTPRASAMRQPLSAAIEELRSLVASPAGFDPAQDIRHFRIAGSDLALIVLLPKLVPYLARVARGITIETVHLELDRIAASMERGELDFAVTSAENAPQAFPARLMAEESFRTIWSRDHPELRDAISLEQFCRLRHVVAVIPGGGILDEVDRALGELGRAREVGARVPNFLLVPSIIRASEMVSVVPQRLAAAQPDGLHVAMPPIDLPNFKVYLSWHRRLHQDPASRWLRQTISDLVAEDPAMD</sequence>
<evidence type="ECO:0000256" key="3">
    <source>
        <dbReference type="ARBA" id="ARBA00023125"/>
    </source>
</evidence>
<dbReference type="AlphaFoldDB" id="A0A6L6J9I7"/>
<dbReference type="GO" id="GO:0003700">
    <property type="term" value="F:DNA-binding transcription factor activity"/>
    <property type="evidence" value="ECO:0007669"/>
    <property type="project" value="InterPro"/>
</dbReference>
<dbReference type="InterPro" id="IPR000847">
    <property type="entry name" value="LysR_HTH_N"/>
</dbReference>
<dbReference type="InterPro" id="IPR050389">
    <property type="entry name" value="LysR-type_TF"/>
</dbReference>
<evidence type="ECO:0000313" key="6">
    <source>
        <dbReference type="EMBL" id="MTH76794.1"/>
    </source>
</evidence>
<dbReference type="Gene3D" id="1.10.10.10">
    <property type="entry name" value="Winged helix-like DNA-binding domain superfamily/Winged helix DNA-binding domain"/>
    <property type="match status" value="1"/>
</dbReference>
<gene>
    <name evidence="6" type="ORF">GL286_03525</name>
</gene>
<dbReference type="PROSITE" id="PS50931">
    <property type="entry name" value="HTH_LYSR"/>
    <property type="match status" value="1"/>
</dbReference>
<proteinExistence type="inferred from homology"/>
<dbReference type="PANTHER" id="PTHR30118:SF15">
    <property type="entry name" value="TRANSCRIPTIONAL REGULATORY PROTEIN"/>
    <property type="match status" value="1"/>
</dbReference>
<dbReference type="CDD" id="cd08417">
    <property type="entry name" value="PBP2_Nitroaromatics_like"/>
    <property type="match status" value="1"/>
</dbReference>
<dbReference type="Gene3D" id="3.40.190.10">
    <property type="entry name" value="Periplasmic binding protein-like II"/>
    <property type="match status" value="2"/>
</dbReference>
<dbReference type="InterPro" id="IPR036390">
    <property type="entry name" value="WH_DNA-bd_sf"/>
</dbReference>